<feature type="region of interest" description="Disordered" evidence="1">
    <location>
        <begin position="225"/>
        <end position="253"/>
    </location>
</feature>
<name>A0A642US92_9ASCO</name>
<dbReference type="VEuPathDB" id="FungiDB:TRICI_005572"/>
<feature type="region of interest" description="Disordered" evidence="1">
    <location>
        <begin position="45"/>
        <end position="80"/>
    </location>
</feature>
<evidence type="ECO:0000256" key="1">
    <source>
        <dbReference type="SAM" id="MobiDB-lite"/>
    </source>
</evidence>
<evidence type="ECO:0000313" key="3">
    <source>
        <dbReference type="Proteomes" id="UP000761534"/>
    </source>
</evidence>
<feature type="compositionally biased region" description="Acidic residues" evidence="1">
    <location>
        <begin position="56"/>
        <end position="68"/>
    </location>
</feature>
<protein>
    <submittedName>
        <fullName evidence="2">Uncharacterized protein</fullName>
    </submittedName>
</protein>
<organism evidence="2 3">
    <name type="scientific">Trichomonascus ciferrii</name>
    <dbReference type="NCBI Taxonomy" id="44093"/>
    <lineage>
        <taxon>Eukaryota</taxon>
        <taxon>Fungi</taxon>
        <taxon>Dikarya</taxon>
        <taxon>Ascomycota</taxon>
        <taxon>Saccharomycotina</taxon>
        <taxon>Dipodascomycetes</taxon>
        <taxon>Dipodascales</taxon>
        <taxon>Trichomonascaceae</taxon>
        <taxon>Trichomonascus</taxon>
        <taxon>Trichomonascus ciferrii complex</taxon>
    </lineage>
</organism>
<reference evidence="2" key="1">
    <citation type="journal article" date="2019" name="G3 (Bethesda)">
        <title>Genome Assemblies of Two Rare Opportunistic Yeast Pathogens: Diutina rugosa (syn. Candida rugosa) and Trichomonascus ciferrii (syn. Candida ciferrii).</title>
        <authorList>
            <person name="Mixao V."/>
            <person name="Saus E."/>
            <person name="Hansen A.P."/>
            <person name="Lass-Florl C."/>
            <person name="Gabaldon T."/>
        </authorList>
    </citation>
    <scope>NUCLEOTIDE SEQUENCE</scope>
    <source>
        <strain evidence="2">CBS 4856</strain>
    </source>
</reference>
<comment type="caution">
    <text evidence="2">The sequence shown here is derived from an EMBL/GenBank/DDBJ whole genome shotgun (WGS) entry which is preliminary data.</text>
</comment>
<sequence>MEEFVAGLDGGEDHDCEAEDDACIGWDFVFEVFLGELEIAHGGEDVGHEGGCGGADELEDGAEVAGEEGDGHAGADKEGGGDDVFFSGVLGWVRPVIGEDDLSTDEDLEGEGSDHVEAEAEPGDVSHYVIAWEGVEDVAFGLILEDEEPAHTHDHAEAHGDACAPMGDPGKAVKGGRLERLEDHERVVVTDEGEGDDGDALEDAAVDGEEGEGELALAVVDCRASDHDREDDDGHRHHRQRAGLCKLRDATIE</sequence>
<evidence type="ECO:0000313" key="2">
    <source>
        <dbReference type="EMBL" id="KAA8904197.1"/>
    </source>
</evidence>
<dbReference type="AlphaFoldDB" id="A0A642US92"/>
<dbReference type="Proteomes" id="UP000761534">
    <property type="component" value="Unassembled WGS sequence"/>
</dbReference>
<proteinExistence type="predicted"/>
<feature type="compositionally biased region" description="Basic and acidic residues" evidence="1">
    <location>
        <begin position="69"/>
        <end position="80"/>
    </location>
</feature>
<gene>
    <name evidence="2" type="ORF">TRICI_005572</name>
</gene>
<keyword evidence="3" id="KW-1185">Reference proteome</keyword>
<accession>A0A642US92</accession>
<dbReference type="EMBL" id="SWFS01000433">
    <property type="protein sequence ID" value="KAA8904197.1"/>
    <property type="molecule type" value="Genomic_DNA"/>
</dbReference>
<feature type="compositionally biased region" description="Basic and acidic residues" evidence="1">
    <location>
        <begin position="225"/>
        <end position="235"/>
    </location>
</feature>